<sequence>MADEVDIANENVLKHVEQMLAARQPANGGVCAEECEDCGEPIPEARRLALAGRGCLRCIECQGYHDRRRA</sequence>
<gene>
    <name evidence="6" type="ORF">ABS648_03335</name>
</gene>
<organism evidence="6">
    <name type="scientific">Pseudomonas solani</name>
    <dbReference type="NCBI Taxonomy" id="2731552"/>
    <lineage>
        <taxon>Bacteria</taxon>
        <taxon>Pseudomonadati</taxon>
        <taxon>Pseudomonadota</taxon>
        <taxon>Gammaproteobacteria</taxon>
        <taxon>Pseudomonadales</taxon>
        <taxon>Pseudomonadaceae</taxon>
        <taxon>Pseudomonas</taxon>
    </lineage>
</organism>
<dbReference type="PROSITE" id="PS51128">
    <property type="entry name" value="ZF_DKSA_2"/>
    <property type="match status" value="1"/>
</dbReference>
<keyword evidence="3" id="KW-0862">Zinc</keyword>
<keyword evidence="1" id="KW-0479">Metal-binding</keyword>
<keyword evidence="2" id="KW-0863">Zinc-finger</keyword>
<evidence type="ECO:0000256" key="2">
    <source>
        <dbReference type="ARBA" id="ARBA00022771"/>
    </source>
</evidence>
<dbReference type="GO" id="GO:1900378">
    <property type="term" value="P:positive regulation of secondary metabolite biosynthetic process"/>
    <property type="evidence" value="ECO:0007669"/>
    <property type="project" value="TreeGrafter"/>
</dbReference>
<dbReference type="PANTHER" id="PTHR38777:SF1">
    <property type="entry name" value="DNAK SUPPRESSOR PROTEIN"/>
    <property type="match status" value="1"/>
</dbReference>
<proteinExistence type="predicted"/>
<dbReference type="Pfam" id="PF01258">
    <property type="entry name" value="zf-dskA_traR"/>
    <property type="match status" value="1"/>
</dbReference>
<protein>
    <submittedName>
        <fullName evidence="6">TraR/DksA C4-type zinc finger protein</fullName>
    </submittedName>
</protein>
<dbReference type="RefSeq" id="WP_350447605.1">
    <property type="nucleotide sequence ID" value="NZ_CP158373.1"/>
</dbReference>
<comment type="caution">
    <text evidence="4">Lacks conserved residue(s) required for the propagation of feature annotation.</text>
</comment>
<dbReference type="InterPro" id="IPR000962">
    <property type="entry name" value="Znf_DskA_TraR"/>
</dbReference>
<dbReference type="AlphaFoldDB" id="A0AAU7Y4C1"/>
<dbReference type="PANTHER" id="PTHR38777">
    <property type="entry name" value="FELS-2 PROPHAGE PROTEIN"/>
    <property type="match status" value="1"/>
</dbReference>
<dbReference type="GO" id="GO:0008270">
    <property type="term" value="F:zinc ion binding"/>
    <property type="evidence" value="ECO:0007669"/>
    <property type="project" value="UniProtKB-KW"/>
</dbReference>
<dbReference type="EMBL" id="CP158373">
    <property type="protein sequence ID" value="XBY64813.1"/>
    <property type="molecule type" value="Genomic_DNA"/>
</dbReference>
<reference evidence="6" key="1">
    <citation type="submission" date="2023-08" db="EMBL/GenBank/DDBJ databases">
        <title>Increased levels of nutrients transform a symbiont into a lethal pathobiont.</title>
        <authorList>
            <person name="Lachnit T."/>
            <person name="Ulrich L."/>
            <person name="Willmer F.M."/>
            <person name="Hasenbein T."/>
            <person name="Steiner L.X."/>
            <person name="Wolters M."/>
            <person name="Herbst E.M."/>
            <person name="Deines P."/>
        </authorList>
    </citation>
    <scope>NUCLEOTIDE SEQUENCE</scope>
    <source>
        <strain evidence="6">T3</strain>
    </source>
</reference>
<feature type="domain" description="Zinc finger DksA/TraR C4-type" evidence="5">
    <location>
        <begin position="35"/>
        <end position="67"/>
    </location>
</feature>
<evidence type="ECO:0000313" key="6">
    <source>
        <dbReference type="EMBL" id="XBY64813.1"/>
    </source>
</evidence>
<evidence type="ECO:0000256" key="1">
    <source>
        <dbReference type="ARBA" id="ARBA00022723"/>
    </source>
</evidence>
<evidence type="ECO:0000256" key="3">
    <source>
        <dbReference type="ARBA" id="ARBA00022833"/>
    </source>
</evidence>
<accession>A0AAU7Y4C1</accession>
<evidence type="ECO:0000256" key="4">
    <source>
        <dbReference type="PROSITE-ProRule" id="PRU00510"/>
    </source>
</evidence>
<name>A0AAU7Y4C1_9PSED</name>
<evidence type="ECO:0000259" key="5">
    <source>
        <dbReference type="Pfam" id="PF01258"/>
    </source>
</evidence>